<dbReference type="NCBIfam" id="TIGR00621">
    <property type="entry name" value="ssb"/>
    <property type="match status" value="1"/>
</dbReference>
<keyword evidence="2" id="KW-0233">DNA recombination</keyword>
<dbReference type="Pfam" id="PF00436">
    <property type="entry name" value="SSB"/>
    <property type="match status" value="1"/>
</dbReference>
<dbReference type="Proteomes" id="UP001168528">
    <property type="component" value="Unassembled WGS sequence"/>
</dbReference>
<comment type="caution">
    <text evidence="2">Lacks conserved residue(s) required for the propagation of feature annotation.</text>
</comment>
<evidence type="ECO:0000313" key="6">
    <source>
        <dbReference type="Proteomes" id="UP001168528"/>
    </source>
</evidence>
<comment type="caution">
    <text evidence="5">The sequence shown here is derived from an EMBL/GenBank/DDBJ whole genome shotgun (WGS) entry which is preliminary data.</text>
</comment>
<dbReference type="GO" id="GO:0003677">
    <property type="term" value="F:DNA binding"/>
    <property type="evidence" value="ECO:0007669"/>
    <property type="project" value="UniProtKB-KW"/>
</dbReference>
<evidence type="ECO:0000256" key="4">
    <source>
        <dbReference type="SAM" id="MobiDB-lite"/>
    </source>
</evidence>
<dbReference type="InterPro" id="IPR000424">
    <property type="entry name" value="Primosome_PriB/ssb"/>
</dbReference>
<feature type="region of interest" description="Disordered" evidence="4">
    <location>
        <begin position="106"/>
        <end position="163"/>
    </location>
</feature>
<dbReference type="EMBL" id="JAUKPO010000005">
    <property type="protein sequence ID" value="MDO1446812.1"/>
    <property type="molecule type" value="Genomic_DNA"/>
</dbReference>
<keyword evidence="2" id="KW-0234">DNA repair</keyword>
<protein>
    <recommendedName>
        <fullName evidence="2 3">Single-stranded DNA-binding protein</fullName>
        <shortName evidence="2">SSB</shortName>
    </recommendedName>
</protein>
<gene>
    <name evidence="5" type="ORF">Q0590_11145</name>
</gene>
<evidence type="ECO:0000256" key="1">
    <source>
        <dbReference type="ARBA" id="ARBA00023125"/>
    </source>
</evidence>
<reference evidence="5" key="1">
    <citation type="submission" date="2023-07" db="EMBL/GenBank/DDBJ databases">
        <title>The genome sequence of Rhodocytophaga aerolata KACC 12507.</title>
        <authorList>
            <person name="Zhang X."/>
        </authorList>
    </citation>
    <scope>NUCLEOTIDE SEQUENCE</scope>
    <source>
        <strain evidence="5">KACC 12507</strain>
    </source>
</reference>
<dbReference type="PANTHER" id="PTHR10302">
    <property type="entry name" value="SINGLE-STRANDED DNA-BINDING PROTEIN"/>
    <property type="match status" value="1"/>
</dbReference>
<evidence type="ECO:0000256" key="2">
    <source>
        <dbReference type="HAMAP-Rule" id="MF_00984"/>
    </source>
</evidence>
<feature type="short sequence motif" description="Important for interaction with partner proteins" evidence="2">
    <location>
        <begin position="158"/>
        <end position="163"/>
    </location>
</feature>
<keyword evidence="2" id="KW-0227">DNA damage</keyword>
<comment type="subunit">
    <text evidence="2">Homotetramer.</text>
</comment>
<proteinExistence type="inferred from homology"/>
<dbReference type="Gene3D" id="2.40.50.140">
    <property type="entry name" value="Nucleic acid-binding proteins"/>
    <property type="match status" value="1"/>
</dbReference>
<dbReference type="PROSITE" id="PS50935">
    <property type="entry name" value="SSB"/>
    <property type="match status" value="1"/>
</dbReference>
<keyword evidence="2" id="KW-0235">DNA replication</keyword>
<keyword evidence="1 2" id="KW-0238">DNA-binding</keyword>
<evidence type="ECO:0000256" key="3">
    <source>
        <dbReference type="PIRNR" id="PIRNR002070"/>
    </source>
</evidence>
<accession>A0ABT8R3Y8</accession>
<dbReference type="PIRSF" id="PIRSF002070">
    <property type="entry name" value="SSB"/>
    <property type="match status" value="1"/>
</dbReference>
<dbReference type="InterPro" id="IPR012340">
    <property type="entry name" value="NA-bd_OB-fold"/>
</dbReference>
<evidence type="ECO:0000313" key="5">
    <source>
        <dbReference type="EMBL" id="MDO1446812.1"/>
    </source>
</evidence>
<dbReference type="SUPFAM" id="SSF50249">
    <property type="entry name" value="Nucleic acid-binding proteins"/>
    <property type="match status" value="1"/>
</dbReference>
<feature type="compositionally biased region" description="Polar residues" evidence="4">
    <location>
        <begin position="125"/>
        <end position="138"/>
    </location>
</feature>
<sequence>MAGVNKVILVGHLGKDPEIRVIGNDRKVAKFTLATTETYKDNSGQRVESTEWHNVEFWGPIADVIERFLKKGSQVFVEGRIRTRSYDDKDGIKRYVTEIVGQNMTMLGGKPSGGGGANESPAEYNESTFTPTKANNSYGAKPASRDTPPPFAQADPGEDDLPF</sequence>
<organism evidence="5 6">
    <name type="scientific">Rhodocytophaga aerolata</name>
    <dbReference type="NCBI Taxonomy" id="455078"/>
    <lineage>
        <taxon>Bacteria</taxon>
        <taxon>Pseudomonadati</taxon>
        <taxon>Bacteroidota</taxon>
        <taxon>Cytophagia</taxon>
        <taxon>Cytophagales</taxon>
        <taxon>Rhodocytophagaceae</taxon>
        <taxon>Rhodocytophaga</taxon>
    </lineage>
</organism>
<dbReference type="PANTHER" id="PTHR10302:SF27">
    <property type="entry name" value="SINGLE-STRANDED DNA-BINDING PROTEIN"/>
    <property type="match status" value="1"/>
</dbReference>
<dbReference type="InterPro" id="IPR011344">
    <property type="entry name" value="ssDNA-bd"/>
</dbReference>
<name>A0ABT8R3Y8_9BACT</name>
<dbReference type="HAMAP" id="MF_00984">
    <property type="entry name" value="SSB"/>
    <property type="match status" value="1"/>
</dbReference>
<dbReference type="CDD" id="cd04496">
    <property type="entry name" value="SSB_OBF"/>
    <property type="match status" value="1"/>
</dbReference>
<keyword evidence="6" id="KW-1185">Reference proteome</keyword>
<dbReference type="RefSeq" id="WP_302037617.1">
    <property type="nucleotide sequence ID" value="NZ_JAUKPO010000005.1"/>
</dbReference>
<comment type="function">
    <text evidence="2">Plays an important role in DNA replication, recombination and repair. Binds to ssDNA and to an array of partner proteins to recruit them to their sites of action during DNA metabolism.</text>
</comment>